<evidence type="ECO:0000256" key="1">
    <source>
        <dbReference type="SAM" id="SignalP"/>
    </source>
</evidence>
<accession>A0A833WN80</accession>
<sequence length="93" mass="10357">MLCHYVTLLVTAIFLAGLNAQVATAGSKMGDFVLSTKRGLRIHTDAMEERGFNMWTTEAVPELLLADDQLQQLAKVSTSSDNVFNLTTDWMEY</sequence>
<proteinExistence type="predicted"/>
<dbReference type="EMBL" id="JAACNO010000281">
    <property type="protein sequence ID" value="KAF4148376.1"/>
    <property type="molecule type" value="Genomic_DNA"/>
</dbReference>
<gene>
    <name evidence="2" type="ORF">GN244_ATG00790</name>
    <name evidence="3" type="ORF">GN958_ATG02410</name>
</gene>
<dbReference type="AlphaFoldDB" id="A0A833WN80"/>
<feature type="chain" id="PRO_5036239939" description="Secreted RxLR effector peptide protein" evidence="1">
    <location>
        <begin position="21"/>
        <end position="93"/>
    </location>
</feature>
<reference evidence="2" key="1">
    <citation type="submission" date="2020-04" db="EMBL/GenBank/DDBJ databases">
        <title>Hybrid Assembly of Korean Phytophthora infestans isolates.</title>
        <authorList>
            <person name="Prokchorchik M."/>
            <person name="Lee Y."/>
            <person name="Seo J."/>
            <person name="Cho J.-H."/>
            <person name="Park Y.-E."/>
            <person name="Jang D.-C."/>
            <person name="Im J.-S."/>
            <person name="Choi J.-G."/>
            <person name="Park H.-J."/>
            <person name="Lee G.-B."/>
            <person name="Lee Y.-G."/>
            <person name="Hong S.-Y."/>
            <person name="Cho K."/>
            <person name="Sohn K.H."/>
        </authorList>
    </citation>
    <scope>NUCLEOTIDE SEQUENCE</scope>
    <source>
        <strain evidence="2">KR_1_A1</strain>
        <strain evidence="3">KR_2_A2</strain>
    </source>
</reference>
<organism evidence="2 4">
    <name type="scientific">Phytophthora infestans</name>
    <name type="common">Potato late blight agent</name>
    <name type="synonym">Botrytis infestans</name>
    <dbReference type="NCBI Taxonomy" id="4787"/>
    <lineage>
        <taxon>Eukaryota</taxon>
        <taxon>Sar</taxon>
        <taxon>Stramenopiles</taxon>
        <taxon>Oomycota</taxon>
        <taxon>Peronosporomycetes</taxon>
        <taxon>Peronosporales</taxon>
        <taxon>Peronosporaceae</taxon>
        <taxon>Phytophthora</taxon>
    </lineage>
</organism>
<comment type="caution">
    <text evidence="2">The sequence shown here is derived from an EMBL/GenBank/DDBJ whole genome shotgun (WGS) entry which is preliminary data.</text>
</comment>
<keyword evidence="1" id="KW-0732">Signal</keyword>
<dbReference type="EMBL" id="WSZM01000014">
    <property type="protein sequence ID" value="KAF4046788.1"/>
    <property type="molecule type" value="Genomic_DNA"/>
</dbReference>
<name>A0A833WN80_PHYIN</name>
<evidence type="ECO:0000313" key="3">
    <source>
        <dbReference type="EMBL" id="KAF4148376.1"/>
    </source>
</evidence>
<keyword evidence="4" id="KW-1185">Reference proteome</keyword>
<dbReference type="Proteomes" id="UP000704712">
    <property type="component" value="Unassembled WGS sequence"/>
</dbReference>
<protein>
    <recommendedName>
        <fullName evidence="5">Secreted RxLR effector peptide protein</fullName>
    </recommendedName>
</protein>
<evidence type="ECO:0008006" key="5">
    <source>
        <dbReference type="Google" id="ProtNLM"/>
    </source>
</evidence>
<evidence type="ECO:0000313" key="4">
    <source>
        <dbReference type="Proteomes" id="UP000602510"/>
    </source>
</evidence>
<dbReference type="Proteomes" id="UP000602510">
    <property type="component" value="Unassembled WGS sequence"/>
</dbReference>
<evidence type="ECO:0000313" key="2">
    <source>
        <dbReference type="EMBL" id="KAF4046788.1"/>
    </source>
</evidence>
<feature type="signal peptide" evidence="1">
    <location>
        <begin position="1"/>
        <end position="20"/>
    </location>
</feature>